<dbReference type="EMBL" id="JBHTCM010000004">
    <property type="protein sequence ID" value="MFC7332060.1"/>
    <property type="molecule type" value="Genomic_DNA"/>
</dbReference>
<reference evidence="8" key="1">
    <citation type="journal article" date="2019" name="Int. J. Syst. Evol. Microbiol.">
        <title>The Global Catalogue of Microorganisms (GCM) 10K type strain sequencing project: providing services to taxonomists for standard genome sequencing and annotation.</title>
        <authorList>
            <consortium name="The Broad Institute Genomics Platform"/>
            <consortium name="The Broad Institute Genome Sequencing Center for Infectious Disease"/>
            <person name="Wu L."/>
            <person name="Ma J."/>
        </authorList>
    </citation>
    <scope>NUCLEOTIDE SEQUENCE [LARGE SCALE GENOMIC DNA]</scope>
    <source>
        <strain evidence="8">CGMCC 1.16275</strain>
    </source>
</reference>
<evidence type="ECO:0000256" key="5">
    <source>
        <dbReference type="ARBA" id="ARBA00023163"/>
    </source>
</evidence>
<evidence type="ECO:0000259" key="6">
    <source>
        <dbReference type="PROSITE" id="PS50937"/>
    </source>
</evidence>
<sequence>MKIGTAAARSGVPARTIRYYESAGLIDAAGRRQNGYRDYDDTDVRTLRFISRARALGFSMREVADLLELWRDRSRASADVRALAQRHMAEIDGRIAELQSLRRTLGDLVERCQGDGRPDCPILDTLSGSRCHD</sequence>
<evidence type="ECO:0000313" key="8">
    <source>
        <dbReference type="Proteomes" id="UP001596456"/>
    </source>
</evidence>
<keyword evidence="8" id="KW-1185">Reference proteome</keyword>
<dbReference type="SMART" id="SM00422">
    <property type="entry name" value="HTH_MERR"/>
    <property type="match status" value="1"/>
</dbReference>
<dbReference type="Gene3D" id="1.10.1660.10">
    <property type="match status" value="1"/>
</dbReference>
<evidence type="ECO:0000313" key="7">
    <source>
        <dbReference type="EMBL" id="MFC7332060.1"/>
    </source>
</evidence>
<accession>A0ABW2KRW2</accession>
<name>A0ABW2KRW2_9PROT</name>
<proteinExistence type="predicted"/>
<keyword evidence="3" id="KW-0805">Transcription regulation</keyword>
<protein>
    <submittedName>
        <fullName evidence="7">Cu(I)-responsive transcriptional regulator</fullName>
    </submittedName>
</protein>
<dbReference type="RefSeq" id="WP_377356226.1">
    <property type="nucleotide sequence ID" value="NZ_JBHTCM010000004.1"/>
</dbReference>
<dbReference type="Proteomes" id="UP001596456">
    <property type="component" value="Unassembled WGS sequence"/>
</dbReference>
<evidence type="ECO:0000256" key="3">
    <source>
        <dbReference type="ARBA" id="ARBA00023015"/>
    </source>
</evidence>
<dbReference type="PROSITE" id="PS50937">
    <property type="entry name" value="HTH_MERR_2"/>
    <property type="match status" value="1"/>
</dbReference>
<dbReference type="Pfam" id="PF09278">
    <property type="entry name" value="MerR-DNA-bind"/>
    <property type="match status" value="1"/>
</dbReference>
<keyword evidence="2" id="KW-0963">Cytoplasm</keyword>
<dbReference type="Pfam" id="PF00376">
    <property type="entry name" value="MerR"/>
    <property type="match status" value="1"/>
</dbReference>
<dbReference type="InterPro" id="IPR015358">
    <property type="entry name" value="Tscrpt_reg_MerR_DNA-bd"/>
</dbReference>
<dbReference type="PANTHER" id="PTHR30204:SF94">
    <property type="entry name" value="HEAVY METAL-DEPENDENT TRANSCRIPTIONAL REGULATOR HI_0293-RELATED"/>
    <property type="match status" value="1"/>
</dbReference>
<dbReference type="PANTHER" id="PTHR30204">
    <property type="entry name" value="REDOX-CYCLING DRUG-SENSING TRANSCRIPTIONAL ACTIVATOR SOXR"/>
    <property type="match status" value="1"/>
</dbReference>
<comment type="subcellular location">
    <subcellularLocation>
        <location evidence="1">Cytoplasm</location>
    </subcellularLocation>
</comment>
<dbReference type="CDD" id="cd01108">
    <property type="entry name" value="HTH_CueR"/>
    <property type="match status" value="1"/>
</dbReference>
<organism evidence="7 8">
    <name type="scientific">Rhodocista pekingensis</name>
    <dbReference type="NCBI Taxonomy" id="201185"/>
    <lineage>
        <taxon>Bacteria</taxon>
        <taxon>Pseudomonadati</taxon>
        <taxon>Pseudomonadota</taxon>
        <taxon>Alphaproteobacteria</taxon>
        <taxon>Rhodospirillales</taxon>
        <taxon>Azospirillaceae</taxon>
        <taxon>Rhodocista</taxon>
    </lineage>
</organism>
<evidence type="ECO:0000256" key="2">
    <source>
        <dbReference type="ARBA" id="ARBA00022490"/>
    </source>
</evidence>
<dbReference type="SUPFAM" id="SSF46955">
    <property type="entry name" value="Putative DNA-binding domain"/>
    <property type="match status" value="1"/>
</dbReference>
<comment type="caution">
    <text evidence="7">The sequence shown here is derived from an EMBL/GenBank/DDBJ whole genome shotgun (WGS) entry which is preliminary data.</text>
</comment>
<evidence type="ECO:0000256" key="4">
    <source>
        <dbReference type="ARBA" id="ARBA00023125"/>
    </source>
</evidence>
<keyword evidence="4" id="KW-0238">DNA-binding</keyword>
<dbReference type="InterPro" id="IPR011789">
    <property type="entry name" value="CueR"/>
</dbReference>
<dbReference type="InterPro" id="IPR009061">
    <property type="entry name" value="DNA-bd_dom_put_sf"/>
</dbReference>
<dbReference type="InterPro" id="IPR000551">
    <property type="entry name" value="MerR-type_HTH_dom"/>
</dbReference>
<dbReference type="PRINTS" id="PR00040">
    <property type="entry name" value="HTHMERR"/>
</dbReference>
<dbReference type="InterPro" id="IPR047057">
    <property type="entry name" value="MerR_fam"/>
</dbReference>
<gene>
    <name evidence="7" type="primary">cueR</name>
    <name evidence="7" type="ORF">ACFQPS_02705</name>
</gene>
<feature type="domain" description="HTH merR-type" evidence="6">
    <location>
        <begin position="1"/>
        <end position="69"/>
    </location>
</feature>
<evidence type="ECO:0000256" key="1">
    <source>
        <dbReference type="ARBA" id="ARBA00004496"/>
    </source>
</evidence>
<keyword evidence="5" id="KW-0804">Transcription</keyword>
<dbReference type="NCBIfam" id="TIGR02044">
    <property type="entry name" value="CueR"/>
    <property type="match status" value="1"/>
</dbReference>